<keyword evidence="3" id="KW-1185">Reference proteome</keyword>
<dbReference type="OrthoDB" id="4164084at2"/>
<dbReference type="SUPFAM" id="SSF55961">
    <property type="entry name" value="Bet v1-like"/>
    <property type="match status" value="1"/>
</dbReference>
<dbReference type="Proteomes" id="UP000327039">
    <property type="component" value="Unassembled WGS sequence"/>
</dbReference>
<proteinExistence type="predicted"/>
<protein>
    <submittedName>
        <fullName evidence="2">SRPBCC family protein</fullName>
    </submittedName>
</protein>
<dbReference type="InterPro" id="IPR019587">
    <property type="entry name" value="Polyketide_cyclase/dehydratase"/>
</dbReference>
<dbReference type="Gene3D" id="3.30.530.20">
    <property type="match status" value="1"/>
</dbReference>
<organism evidence="2 3">
    <name type="scientific">Microbacterium radiodurans</name>
    <dbReference type="NCBI Taxonomy" id="661398"/>
    <lineage>
        <taxon>Bacteria</taxon>
        <taxon>Bacillati</taxon>
        <taxon>Actinomycetota</taxon>
        <taxon>Actinomycetes</taxon>
        <taxon>Micrococcales</taxon>
        <taxon>Microbacteriaceae</taxon>
        <taxon>Microbacterium</taxon>
    </lineage>
</organism>
<comment type="caution">
    <text evidence="2">The sequence shown here is derived from an EMBL/GenBank/DDBJ whole genome shotgun (WGS) entry which is preliminary data.</text>
</comment>
<sequence>MRSPSPRRSSSASSWHFIGAMRGHAEPPCSPRVSDAPEMSASSTSTGCSPTPSRRRASHRSSTSPSPGITTRKGHDMKTYRAERDIAAHPEAIAAIILNISELAEWNPALTATGTGDTVARVDHPYAVTLRAPGRARLTYVQSSTARIVWRVDVGGSVETGEWDLLPRGPVTRVTHTMSHTGALLAILGGGMTSVPTWRLDRLQARAEAADHERRRG</sequence>
<feature type="compositionally biased region" description="Low complexity" evidence="1">
    <location>
        <begin position="1"/>
        <end position="14"/>
    </location>
</feature>
<dbReference type="InterPro" id="IPR023393">
    <property type="entry name" value="START-like_dom_sf"/>
</dbReference>
<reference evidence="3" key="1">
    <citation type="submission" date="2019-09" db="EMBL/GenBank/DDBJ databases">
        <title>Mumia zhuanghuii sp. nov. isolated from the intestinal contents of plateau pika (Ochotona curzoniae) in the Qinghai-Tibet plateau of China.</title>
        <authorList>
            <person name="Tian Z."/>
        </authorList>
    </citation>
    <scope>NUCLEOTIDE SEQUENCE [LARGE SCALE GENOMIC DNA]</scope>
    <source>
        <strain evidence="3">DSM 25564</strain>
    </source>
</reference>
<dbReference type="CDD" id="cd07812">
    <property type="entry name" value="SRPBCC"/>
    <property type="match status" value="1"/>
</dbReference>
<evidence type="ECO:0000313" key="2">
    <source>
        <dbReference type="EMBL" id="KAA9085309.1"/>
    </source>
</evidence>
<gene>
    <name evidence="2" type="ORF">F6B42_12620</name>
</gene>
<name>A0A5J5ITF3_9MICO</name>
<feature type="region of interest" description="Disordered" evidence="1">
    <location>
        <begin position="1"/>
        <end position="77"/>
    </location>
</feature>
<feature type="compositionally biased region" description="Low complexity" evidence="1">
    <location>
        <begin position="40"/>
        <end position="52"/>
    </location>
</feature>
<evidence type="ECO:0000256" key="1">
    <source>
        <dbReference type="SAM" id="MobiDB-lite"/>
    </source>
</evidence>
<dbReference type="Pfam" id="PF10604">
    <property type="entry name" value="Polyketide_cyc2"/>
    <property type="match status" value="1"/>
</dbReference>
<dbReference type="AlphaFoldDB" id="A0A5J5ITF3"/>
<dbReference type="EMBL" id="VYRZ01000003">
    <property type="protein sequence ID" value="KAA9085309.1"/>
    <property type="molecule type" value="Genomic_DNA"/>
</dbReference>
<accession>A0A5J5ITF3</accession>
<evidence type="ECO:0000313" key="3">
    <source>
        <dbReference type="Proteomes" id="UP000327039"/>
    </source>
</evidence>